<keyword evidence="2" id="KW-0548">Nucleotidyltransferase</keyword>
<reference evidence="9" key="1">
    <citation type="submission" date="2021-03" db="EMBL/GenBank/DDBJ databases">
        <title>Draft genome sequence of rust myrtle Austropuccinia psidii MF-1, a brazilian biotype.</title>
        <authorList>
            <person name="Quecine M.C."/>
            <person name="Pachon D.M.R."/>
            <person name="Bonatelli M.L."/>
            <person name="Correr F.H."/>
            <person name="Franceschini L.M."/>
            <person name="Leite T.F."/>
            <person name="Margarido G.R.A."/>
            <person name="Almeida C.A."/>
            <person name="Ferrarezi J.A."/>
            <person name="Labate C.A."/>
        </authorList>
    </citation>
    <scope>NUCLEOTIDE SEQUENCE</scope>
    <source>
        <strain evidence="9">MF-1</strain>
    </source>
</reference>
<dbReference type="Gene3D" id="3.10.20.370">
    <property type="match status" value="1"/>
</dbReference>
<evidence type="ECO:0000256" key="6">
    <source>
        <dbReference type="ARBA" id="ARBA00022918"/>
    </source>
</evidence>
<dbReference type="PANTHER" id="PTHR37984">
    <property type="entry name" value="PROTEIN CBG26694"/>
    <property type="match status" value="1"/>
</dbReference>
<evidence type="ECO:0000256" key="1">
    <source>
        <dbReference type="ARBA" id="ARBA00022679"/>
    </source>
</evidence>
<dbReference type="Pfam" id="PF17917">
    <property type="entry name" value="RT_RNaseH"/>
    <property type="match status" value="1"/>
</dbReference>
<keyword evidence="4" id="KW-0255">Endonuclease</keyword>
<dbReference type="EMBL" id="AVOT02062246">
    <property type="protein sequence ID" value="MBW0555316.1"/>
    <property type="molecule type" value="Genomic_DNA"/>
</dbReference>
<dbReference type="InterPro" id="IPR043502">
    <property type="entry name" value="DNA/RNA_pol_sf"/>
</dbReference>
<keyword evidence="6" id="KW-0695">RNA-directed DNA polymerase</keyword>
<evidence type="ECO:0000313" key="9">
    <source>
        <dbReference type="EMBL" id="MBW0555316.1"/>
    </source>
</evidence>
<evidence type="ECO:0000256" key="2">
    <source>
        <dbReference type="ARBA" id="ARBA00022695"/>
    </source>
</evidence>
<feature type="compositionally biased region" description="Acidic residues" evidence="7">
    <location>
        <begin position="307"/>
        <end position="318"/>
    </location>
</feature>
<feature type="domain" description="Reverse transcriptase RNase H-like" evidence="8">
    <location>
        <begin position="179"/>
        <end position="260"/>
    </location>
</feature>
<keyword evidence="3" id="KW-0540">Nuclease</keyword>
<dbReference type="Proteomes" id="UP000765509">
    <property type="component" value="Unassembled WGS sequence"/>
</dbReference>
<evidence type="ECO:0000256" key="3">
    <source>
        <dbReference type="ARBA" id="ARBA00022722"/>
    </source>
</evidence>
<comment type="caution">
    <text evidence="9">The sequence shown here is derived from an EMBL/GenBank/DDBJ whole genome shotgun (WGS) entry which is preliminary data.</text>
</comment>
<evidence type="ECO:0000256" key="4">
    <source>
        <dbReference type="ARBA" id="ARBA00022759"/>
    </source>
</evidence>
<dbReference type="InterPro" id="IPR043128">
    <property type="entry name" value="Rev_trsase/Diguanyl_cyclase"/>
</dbReference>
<evidence type="ECO:0000256" key="5">
    <source>
        <dbReference type="ARBA" id="ARBA00022801"/>
    </source>
</evidence>
<dbReference type="OrthoDB" id="3234307at2759"/>
<protein>
    <recommendedName>
        <fullName evidence="8">Reverse transcriptase RNase H-like domain-containing protein</fullName>
    </recommendedName>
</protein>
<organism evidence="9 10">
    <name type="scientific">Austropuccinia psidii MF-1</name>
    <dbReference type="NCBI Taxonomy" id="1389203"/>
    <lineage>
        <taxon>Eukaryota</taxon>
        <taxon>Fungi</taxon>
        <taxon>Dikarya</taxon>
        <taxon>Basidiomycota</taxon>
        <taxon>Pucciniomycotina</taxon>
        <taxon>Pucciniomycetes</taxon>
        <taxon>Pucciniales</taxon>
        <taxon>Sphaerophragmiaceae</taxon>
        <taxon>Austropuccinia</taxon>
    </lineage>
</organism>
<gene>
    <name evidence="9" type="ORF">O181_095031</name>
</gene>
<dbReference type="AlphaFoldDB" id="A0A9Q3J4M5"/>
<keyword evidence="1" id="KW-0808">Transferase</keyword>
<dbReference type="GO" id="GO:0003964">
    <property type="term" value="F:RNA-directed DNA polymerase activity"/>
    <property type="evidence" value="ECO:0007669"/>
    <property type="project" value="UniProtKB-KW"/>
</dbReference>
<evidence type="ECO:0000313" key="10">
    <source>
        <dbReference type="Proteomes" id="UP000765509"/>
    </source>
</evidence>
<keyword evidence="10" id="KW-1185">Reference proteome</keyword>
<sequence length="428" mass="49796">MTGILQEEIPEHLGIFIDYGGIKQPRSTYQHKTLKANPLIRISIWGYAVTLDRIPFRIEEAGLTISGSKFACCVPALDIVGHVISLGERKISKQKTNKVQNWPRPTTKKEVRGFLGLCAYVRMFIKDLSQLEEPLRRLTREDVFWNWDEQHEEAFIKLKKIVGEKITSKKLNYKKGSGKINLAIHSSYIAADSVLMQEDGNGKDRPVLYESVTFSQVESKYSQPKLEMCGVARILKKFQTILWEQHFELQVDAKALIEMINTPFLPNVPITTLIAFIQFFSFDLLHKPGKTFNMPDGLSRRTKGGNEDESERNDFDEEEEWVKPRPGFGLKEVNKSKVVILSINKTNNIEIPIKKEVFVKHMQEYLNSFKKPQSIGEEYFKRIKRRSVNLYIEEWQLKRRNQENPQIIVFKDKSQKQILNRMHKELDH</sequence>
<proteinExistence type="predicted"/>
<feature type="region of interest" description="Disordered" evidence="7">
    <location>
        <begin position="295"/>
        <end position="318"/>
    </location>
</feature>
<dbReference type="SUPFAM" id="SSF56672">
    <property type="entry name" value="DNA/RNA polymerases"/>
    <property type="match status" value="1"/>
</dbReference>
<dbReference type="Gene3D" id="3.30.70.270">
    <property type="match status" value="1"/>
</dbReference>
<dbReference type="GO" id="GO:0004519">
    <property type="term" value="F:endonuclease activity"/>
    <property type="evidence" value="ECO:0007669"/>
    <property type="project" value="UniProtKB-KW"/>
</dbReference>
<dbReference type="PANTHER" id="PTHR37984:SF5">
    <property type="entry name" value="PROTEIN NYNRIN-LIKE"/>
    <property type="match status" value="1"/>
</dbReference>
<dbReference type="FunFam" id="3.30.70.270:FF:000020">
    <property type="entry name" value="Transposon Tf2-6 polyprotein-like Protein"/>
    <property type="match status" value="1"/>
</dbReference>
<dbReference type="InterPro" id="IPR041373">
    <property type="entry name" value="RT_RNaseH"/>
</dbReference>
<evidence type="ECO:0000259" key="8">
    <source>
        <dbReference type="Pfam" id="PF17917"/>
    </source>
</evidence>
<dbReference type="GO" id="GO:0016787">
    <property type="term" value="F:hydrolase activity"/>
    <property type="evidence" value="ECO:0007669"/>
    <property type="project" value="UniProtKB-KW"/>
</dbReference>
<dbReference type="InterPro" id="IPR050951">
    <property type="entry name" value="Retrovirus_Pol_polyprotein"/>
</dbReference>
<evidence type="ECO:0000256" key="7">
    <source>
        <dbReference type="SAM" id="MobiDB-lite"/>
    </source>
</evidence>
<accession>A0A9Q3J4M5</accession>
<keyword evidence="5" id="KW-0378">Hydrolase</keyword>
<name>A0A9Q3J4M5_9BASI</name>